<accession>A0A0N5BQH6</accession>
<dbReference type="SMART" id="SM00198">
    <property type="entry name" value="SCP"/>
    <property type="match status" value="1"/>
</dbReference>
<dbReference type="WBParaSite" id="SPAL_0000814200.1">
    <property type="protein sequence ID" value="SPAL_0000814200.1"/>
    <property type="gene ID" value="SPAL_0000814200"/>
</dbReference>
<keyword evidence="2" id="KW-1185">Reference proteome</keyword>
<organism evidence="2 3">
    <name type="scientific">Strongyloides papillosus</name>
    <name type="common">Intestinal threadworm</name>
    <dbReference type="NCBI Taxonomy" id="174720"/>
    <lineage>
        <taxon>Eukaryota</taxon>
        <taxon>Metazoa</taxon>
        <taxon>Ecdysozoa</taxon>
        <taxon>Nematoda</taxon>
        <taxon>Chromadorea</taxon>
        <taxon>Rhabditida</taxon>
        <taxon>Tylenchina</taxon>
        <taxon>Panagrolaimomorpha</taxon>
        <taxon>Strongyloidoidea</taxon>
        <taxon>Strongyloididae</taxon>
        <taxon>Strongyloides</taxon>
    </lineage>
</organism>
<sequence>MFDDYKGAEIYAHLMDLKVRFIFKNNLNPKVPKEMDVVRKVGWFSFSEIIWHRVWKNCYYYKCFAANGFKQFKLRILNEINFYRMLHNSKPVRVHQASTKRAETYLEIILKTEGKHLDRRLLQNFKSSPYYFAPLIVKNWYDENKLYNFKTKVAIAGTEHFTAMVWKAVKHIGIAIKEINDRIYMVVVYEPIPNGVKLFFSNVQKRRNTTFS</sequence>
<dbReference type="Pfam" id="PF00188">
    <property type="entry name" value="CAP"/>
    <property type="match status" value="1"/>
</dbReference>
<dbReference type="AlphaFoldDB" id="A0A0N5BQH6"/>
<reference evidence="3" key="1">
    <citation type="submission" date="2017-02" db="UniProtKB">
        <authorList>
            <consortium name="WormBaseParasite"/>
        </authorList>
    </citation>
    <scope>IDENTIFICATION</scope>
</reference>
<evidence type="ECO:0000259" key="1">
    <source>
        <dbReference type="SMART" id="SM00198"/>
    </source>
</evidence>
<name>A0A0N5BQH6_STREA</name>
<dbReference type="PANTHER" id="PTHR10334">
    <property type="entry name" value="CYSTEINE-RICH SECRETORY PROTEIN-RELATED"/>
    <property type="match status" value="1"/>
</dbReference>
<evidence type="ECO:0000313" key="3">
    <source>
        <dbReference type="WBParaSite" id="SPAL_0000814200.1"/>
    </source>
</evidence>
<evidence type="ECO:0000313" key="2">
    <source>
        <dbReference type="Proteomes" id="UP000046392"/>
    </source>
</evidence>
<dbReference type="Proteomes" id="UP000046392">
    <property type="component" value="Unplaced"/>
</dbReference>
<proteinExistence type="predicted"/>
<dbReference type="SUPFAM" id="SSF55797">
    <property type="entry name" value="PR-1-like"/>
    <property type="match status" value="1"/>
</dbReference>
<dbReference type="InterPro" id="IPR035940">
    <property type="entry name" value="CAP_sf"/>
</dbReference>
<dbReference type="Gene3D" id="3.40.33.10">
    <property type="entry name" value="CAP"/>
    <property type="match status" value="1"/>
</dbReference>
<dbReference type="InterPro" id="IPR001283">
    <property type="entry name" value="CRISP-related"/>
</dbReference>
<protein>
    <submittedName>
        <fullName evidence="3">SCP domain-containing protein</fullName>
    </submittedName>
</protein>
<dbReference type="InterPro" id="IPR014044">
    <property type="entry name" value="CAP_dom"/>
</dbReference>
<feature type="domain" description="SCP" evidence="1">
    <location>
        <begin position="71"/>
        <end position="197"/>
    </location>
</feature>